<dbReference type="Pfam" id="PF10988">
    <property type="entry name" value="DUF2807"/>
    <property type="match status" value="1"/>
</dbReference>
<comment type="caution">
    <text evidence="3">The sequence shown here is derived from an EMBL/GenBank/DDBJ whole genome shotgun (WGS) entry which is preliminary data.</text>
</comment>
<name>A0A3S3PB56_9SPHI</name>
<proteinExistence type="predicted"/>
<feature type="chain" id="PRO_5018535901" description="Putative auto-transporter adhesin head GIN domain-containing protein" evidence="1">
    <location>
        <begin position="25"/>
        <end position="219"/>
    </location>
</feature>
<feature type="signal peptide" evidence="1">
    <location>
        <begin position="1"/>
        <end position="24"/>
    </location>
</feature>
<protein>
    <recommendedName>
        <fullName evidence="2">Putative auto-transporter adhesin head GIN domain-containing protein</fullName>
    </recommendedName>
</protein>
<dbReference type="InterPro" id="IPR021255">
    <property type="entry name" value="DUF2807"/>
</dbReference>
<feature type="domain" description="Putative auto-transporter adhesin head GIN" evidence="2">
    <location>
        <begin position="51"/>
        <end position="193"/>
    </location>
</feature>
<sequence>MKTSIKNLFAAVLGLVVMSSSAFATESGKNNNNTNAKEKNFTILNEVKNINKIVATGNVEVFVVQASTESVKVYDSYYSKNALVQQKDGVLRISSFEKEPLSVTVYVRNLTAIEAGNNAVVKTFGKVSFLTLDVVLKDKATADINAKTVNLYTSVTDNASLKLSGSTEEHFALMGTSAKMSTGQFIAGTSDIKSIAPKYVAQAKVATPTLESIAADLAK</sequence>
<keyword evidence="4" id="KW-1185">Reference proteome</keyword>
<evidence type="ECO:0000256" key="1">
    <source>
        <dbReference type="SAM" id="SignalP"/>
    </source>
</evidence>
<dbReference type="OrthoDB" id="796727at2"/>
<organism evidence="3 4">
    <name type="scientific">Pedobacter chitinilyticus</name>
    <dbReference type="NCBI Taxonomy" id="2233776"/>
    <lineage>
        <taxon>Bacteria</taxon>
        <taxon>Pseudomonadati</taxon>
        <taxon>Bacteroidota</taxon>
        <taxon>Sphingobacteriia</taxon>
        <taxon>Sphingobacteriales</taxon>
        <taxon>Sphingobacteriaceae</taxon>
        <taxon>Pedobacter</taxon>
    </lineage>
</organism>
<keyword evidence="1" id="KW-0732">Signal</keyword>
<evidence type="ECO:0000313" key="4">
    <source>
        <dbReference type="Proteomes" id="UP000284120"/>
    </source>
</evidence>
<dbReference type="AlphaFoldDB" id="A0A3S3PB56"/>
<reference evidence="3 4" key="1">
    <citation type="submission" date="2018-06" db="EMBL/GenBank/DDBJ databases">
        <title>Pedobacter endophyticus sp. nov., an endophytic bacterium isolated from a leaf of Triticum aestivum.</title>
        <authorList>
            <person name="Zhang L."/>
        </authorList>
    </citation>
    <scope>NUCLEOTIDE SEQUENCE [LARGE SCALE GENOMIC DNA]</scope>
    <source>
        <strain evidence="3 4">CM134L-2</strain>
    </source>
</reference>
<dbReference type="EMBL" id="SAYW01000004">
    <property type="protein sequence ID" value="RWU06294.1"/>
    <property type="molecule type" value="Genomic_DNA"/>
</dbReference>
<evidence type="ECO:0000313" key="3">
    <source>
        <dbReference type="EMBL" id="RWU06294.1"/>
    </source>
</evidence>
<dbReference type="RefSeq" id="WP_113647906.1">
    <property type="nucleotide sequence ID" value="NZ_QMHN01000004.1"/>
</dbReference>
<dbReference type="Gene3D" id="2.160.20.120">
    <property type="match status" value="1"/>
</dbReference>
<gene>
    <name evidence="3" type="ORF">DPV69_13460</name>
</gene>
<evidence type="ECO:0000259" key="2">
    <source>
        <dbReference type="Pfam" id="PF10988"/>
    </source>
</evidence>
<accession>A0A3S3PB56</accession>
<dbReference type="Proteomes" id="UP000284120">
    <property type="component" value="Unassembled WGS sequence"/>
</dbReference>